<dbReference type="AlphaFoldDB" id="A0A7R7XPR3"/>
<reference evidence="1" key="1">
    <citation type="submission" date="2021-01" db="EMBL/GenBank/DDBJ databases">
        <authorList>
            <consortium name="Aspergillus puulaauensis MK2 genome sequencing consortium"/>
            <person name="Kazuki M."/>
            <person name="Futagami T."/>
        </authorList>
    </citation>
    <scope>NUCLEOTIDE SEQUENCE</scope>
    <source>
        <strain evidence="1">MK2</strain>
    </source>
</reference>
<dbReference type="InterPro" id="IPR036047">
    <property type="entry name" value="F-box-like_dom_sf"/>
</dbReference>
<protein>
    <recommendedName>
        <fullName evidence="3">F-box domain-containing protein</fullName>
    </recommendedName>
</protein>
<dbReference type="OrthoDB" id="4513447at2759"/>
<evidence type="ECO:0000313" key="1">
    <source>
        <dbReference type="EMBL" id="BCS25144.1"/>
    </source>
</evidence>
<dbReference type="EMBL" id="AP024446">
    <property type="protein sequence ID" value="BCS25144.1"/>
    <property type="molecule type" value="Genomic_DNA"/>
</dbReference>
<dbReference type="SUPFAM" id="SSF81383">
    <property type="entry name" value="F-box domain"/>
    <property type="match status" value="1"/>
</dbReference>
<reference evidence="1" key="2">
    <citation type="submission" date="2021-02" db="EMBL/GenBank/DDBJ databases">
        <title>Aspergillus puulaauensis MK2 genome sequence.</title>
        <authorList>
            <person name="Futagami T."/>
            <person name="Mori K."/>
            <person name="Kadooka C."/>
            <person name="Tanaka T."/>
        </authorList>
    </citation>
    <scope>NUCLEOTIDE SEQUENCE</scope>
    <source>
        <strain evidence="1">MK2</strain>
    </source>
</reference>
<accession>A0A7R7XPR3</accession>
<name>A0A7R7XPR3_9EURO</name>
<evidence type="ECO:0000313" key="2">
    <source>
        <dbReference type="Proteomes" id="UP000654913"/>
    </source>
</evidence>
<dbReference type="RefSeq" id="XP_041557338.1">
    <property type="nucleotide sequence ID" value="XM_041704787.1"/>
</dbReference>
<evidence type="ECO:0008006" key="3">
    <source>
        <dbReference type="Google" id="ProtNLM"/>
    </source>
</evidence>
<organism evidence="1 2">
    <name type="scientific">Aspergillus puulaauensis</name>
    <dbReference type="NCBI Taxonomy" id="1220207"/>
    <lineage>
        <taxon>Eukaryota</taxon>
        <taxon>Fungi</taxon>
        <taxon>Dikarya</taxon>
        <taxon>Ascomycota</taxon>
        <taxon>Pezizomycotina</taxon>
        <taxon>Eurotiomycetes</taxon>
        <taxon>Eurotiomycetidae</taxon>
        <taxon>Eurotiales</taxon>
        <taxon>Aspergillaceae</taxon>
        <taxon>Aspergillus</taxon>
    </lineage>
</organism>
<dbReference type="Proteomes" id="UP000654913">
    <property type="component" value="Chromosome 4"/>
</dbReference>
<sequence length="488" mass="55527">MPIETPAPKQSPSTTDPLKALVWDCAALVLANLSISDLARSQRVSKHWQDCIASWGLRQHFPDKWKQAVDADNGDREEIFRMFNQCAIGYELRERWVSGKVVSQNDMDCSHSYYCTVAGDYRAWKHGGSIFWQRLDYQDGGKPFPHQKLDFEADWPFRVYALNLNSRGLILVTVRCSDSDGIEYREHLLDLNTGGELWSRKSFVTNGERNAHATIHMGPEAIYRYGERNTDIELYDVQTDTWLYSLPSILDFAPVSAIEVHRIAGRDIIFAIKAWNIVQLIDPKNGSRLLEVEIAFWLDTEVVVSSRPNESAFALISQVDDDDEESKLTKIRKFASDADGKFIDQGVEVIDLTEISKGSNHETVAIDPFRHFAVAPQCGHGCPYIWTIKPSSTEIKIPDYYDETGEIIARIISLGDKQELGQLFPEGVGCCNQYMLSIKWNRLHVFCIDIEIDIMSFEFGSSWTVYNFGFQHLPSRLTGIQDEVGQTF</sequence>
<dbReference type="KEGG" id="apuu:APUU_41588A"/>
<keyword evidence="2" id="KW-1185">Reference proteome</keyword>
<gene>
    <name evidence="1" type="ORF">APUU_41588A</name>
</gene>
<proteinExistence type="predicted"/>
<dbReference type="GeneID" id="64975149"/>